<dbReference type="InterPro" id="IPR007560">
    <property type="entry name" value="Restrct_endonuc_IV_Mrr"/>
</dbReference>
<sequence length="313" mass="33553">MSPLMLGLFCTLTVGAAATFYFWGVRRRQDESVEGIHSLSAMHWREFAGLVLEMLFRRGYSAAELHPLGSGDQSDILLKREDGVCVLSCKHGSAYRLGGSAVEELANSVRMNDAVGGIMVTPGSFAPEAYALARPQRIELIDGKTLWPEVEPLLPEPLRKRVQAYAAGRAKRGVGIGWTAALVAGLAIALLLPRSDGDTPDAPAAVAAPAPGTTATPKPVAASPQAAAAQTESQQEQRRKDAASAIAALPGVERALWSTQSTLSLDINSDQPDLWNGICGIIDRYEELRATRVQMNPPPNSGLPVRFKQCHTY</sequence>
<proteinExistence type="predicted"/>
<keyword evidence="4" id="KW-1185">Reference proteome</keyword>
<dbReference type="PANTHER" id="PTHR30015:SF7">
    <property type="entry name" value="TYPE IV METHYL-DIRECTED RESTRICTION ENZYME ECOKMRR"/>
    <property type="match status" value="1"/>
</dbReference>
<comment type="caution">
    <text evidence="3">The sequence shown here is derived from an EMBL/GenBank/DDBJ whole genome shotgun (WGS) entry which is preliminary data.</text>
</comment>
<feature type="compositionally biased region" description="Low complexity" evidence="1">
    <location>
        <begin position="201"/>
        <end position="234"/>
    </location>
</feature>
<evidence type="ECO:0000313" key="4">
    <source>
        <dbReference type="Proteomes" id="UP001431217"/>
    </source>
</evidence>
<dbReference type="RefSeq" id="WP_249470744.1">
    <property type="nucleotide sequence ID" value="NZ_JAMBEP010000001.1"/>
</dbReference>
<dbReference type="InterPro" id="IPR052906">
    <property type="entry name" value="Type_IV_Methyl-Rstrct_Enzyme"/>
</dbReference>
<protein>
    <submittedName>
        <fullName evidence="3">Restriction endonuclease</fullName>
    </submittedName>
</protein>
<feature type="domain" description="Restriction endonuclease type IV Mrr" evidence="2">
    <location>
        <begin position="40"/>
        <end position="146"/>
    </location>
</feature>
<evidence type="ECO:0000259" key="2">
    <source>
        <dbReference type="Pfam" id="PF04471"/>
    </source>
</evidence>
<keyword evidence="3" id="KW-0255">Endonuclease</keyword>
<keyword evidence="3" id="KW-0540">Nuclease</keyword>
<dbReference type="InterPro" id="IPR011856">
    <property type="entry name" value="tRNA_endonuc-like_dom_sf"/>
</dbReference>
<dbReference type="PANTHER" id="PTHR30015">
    <property type="entry name" value="MRR RESTRICTION SYSTEM PROTEIN"/>
    <property type="match status" value="1"/>
</dbReference>
<gene>
    <name evidence="3" type="ORF">M2650_02600</name>
</gene>
<dbReference type="Gene3D" id="3.40.1350.10">
    <property type="match status" value="1"/>
</dbReference>
<dbReference type="SUPFAM" id="SSF52980">
    <property type="entry name" value="Restriction endonuclease-like"/>
    <property type="match status" value="1"/>
</dbReference>
<dbReference type="InterPro" id="IPR011335">
    <property type="entry name" value="Restrct_endonuc-II-like"/>
</dbReference>
<feature type="region of interest" description="Disordered" evidence="1">
    <location>
        <begin position="201"/>
        <end position="243"/>
    </location>
</feature>
<keyword evidence="3" id="KW-0378">Hydrolase</keyword>
<name>A0ABT0MF98_9GAMM</name>
<dbReference type="Proteomes" id="UP001431217">
    <property type="component" value="Unassembled WGS sequence"/>
</dbReference>
<organism evidence="3 4">
    <name type="scientific">Luteimonas galliterrae</name>
    <dbReference type="NCBI Taxonomy" id="2940486"/>
    <lineage>
        <taxon>Bacteria</taxon>
        <taxon>Pseudomonadati</taxon>
        <taxon>Pseudomonadota</taxon>
        <taxon>Gammaproteobacteria</taxon>
        <taxon>Lysobacterales</taxon>
        <taxon>Lysobacteraceae</taxon>
        <taxon>Luteimonas</taxon>
    </lineage>
</organism>
<evidence type="ECO:0000256" key="1">
    <source>
        <dbReference type="SAM" id="MobiDB-lite"/>
    </source>
</evidence>
<dbReference type="GO" id="GO:0004519">
    <property type="term" value="F:endonuclease activity"/>
    <property type="evidence" value="ECO:0007669"/>
    <property type="project" value="UniProtKB-KW"/>
</dbReference>
<dbReference type="Pfam" id="PF04471">
    <property type="entry name" value="Mrr_cat"/>
    <property type="match status" value="1"/>
</dbReference>
<accession>A0ABT0MF98</accession>
<reference evidence="3 4" key="1">
    <citation type="submission" date="2022-05" db="EMBL/GenBank/DDBJ databases">
        <title>Luteimonas sp. SX5, whole genome shotgun sequencing project.</title>
        <authorList>
            <person name="Zhao G."/>
            <person name="Shen L."/>
        </authorList>
    </citation>
    <scope>NUCLEOTIDE SEQUENCE [LARGE SCALE GENOMIC DNA]</scope>
    <source>
        <strain evidence="3 4">SX5</strain>
    </source>
</reference>
<dbReference type="EMBL" id="JAMBEP010000001">
    <property type="protein sequence ID" value="MCL1633536.1"/>
    <property type="molecule type" value="Genomic_DNA"/>
</dbReference>
<evidence type="ECO:0000313" key="3">
    <source>
        <dbReference type="EMBL" id="MCL1633536.1"/>
    </source>
</evidence>